<dbReference type="RefSeq" id="XP_002490214.1">
    <property type="nucleotide sequence ID" value="XM_002490169.1"/>
</dbReference>
<dbReference type="NCBIfam" id="TIGR00414">
    <property type="entry name" value="serS"/>
    <property type="match status" value="1"/>
</dbReference>
<evidence type="ECO:0000256" key="8">
    <source>
        <dbReference type="PIRSR" id="PIRSR001529-1"/>
    </source>
</evidence>
<accession>C4QXG0</accession>
<dbReference type="InterPro" id="IPR006195">
    <property type="entry name" value="aa-tRNA-synth_II"/>
</dbReference>
<feature type="binding site" evidence="9">
    <location>
        <begin position="374"/>
        <end position="377"/>
    </location>
    <ligand>
        <name>ATP</name>
        <dbReference type="ChEBI" id="CHEBI:30616"/>
    </ligand>
</feature>
<dbReference type="GO" id="GO:0005524">
    <property type="term" value="F:ATP binding"/>
    <property type="evidence" value="ECO:0007669"/>
    <property type="project" value="UniProtKB-KW"/>
</dbReference>
<dbReference type="Gene3D" id="1.10.287.40">
    <property type="entry name" value="Serine-tRNA synthetase, tRNA binding domain"/>
    <property type="match status" value="1"/>
</dbReference>
<feature type="binding site" evidence="9">
    <location>
        <begin position="301"/>
        <end position="304"/>
    </location>
    <ligand>
        <name>ATP</name>
        <dbReference type="ChEBI" id="CHEBI:30616"/>
    </ligand>
</feature>
<dbReference type="GeneID" id="8197320"/>
<dbReference type="STRING" id="644223.C4QXG0"/>
<dbReference type="PROSITE" id="PS50862">
    <property type="entry name" value="AA_TRNA_LIGASE_II"/>
    <property type="match status" value="1"/>
</dbReference>
<feature type="binding site" evidence="8">
    <location>
        <position position="308"/>
    </location>
    <ligand>
        <name>L-serine</name>
        <dbReference type="ChEBI" id="CHEBI:33384"/>
    </ligand>
</feature>
<sequence length="451" mass="51376">MRFIRYISVSTNSNVLRKPSFDFKSIVQLQDEYLNSCSRRIVNEQTLRNASSILDRYNDFVKLDVQLRNLKNERSKLNSQVKNLGPNQYLLEELGLLKVRIKNLSSHYNETQESLYQMAESLPNLIHPSVSDKEEIVSTINCSLNDIEELSTRKPDPTFDHKSILEDLNLANFQTASRVSGTSFYYLLNDGALLEQALIQYALKFARQNGYEMVIPPSVVKNEVTYACGFKPRDQNNEQQVYELANSNQCLNGTAEIPLAALWIDAEFSAQDLPKRQCAIARSFRAEAGAHGKDTKGLYRVHEFSKVELFQWTENDVNTSSKVLKDILNLQIGFFTSLGLKCKVMNMPSNDLGSPAYQKFDIECFMPGRGKFGELSSTSNCLDYQARRLNIKYRNSTTNKLQFVHTLNGTMCAVPRTIVAIIENFYDPLSKTIEIPAPLRSFMDDKERISV</sequence>
<protein>
    <recommendedName>
        <fullName evidence="1">serine--tRNA ligase</fullName>
        <ecNumber evidence="1">6.1.1.11</ecNumber>
    </recommendedName>
    <alternativeName>
        <fullName evidence="6">Seryl-tRNA synthetase</fullName>
    </alternativeName>
    <alternativeName>
        <fullName evidence="7">Seryl-tRNA(Ser) synthetase</fullName>
    </alternativeName>
</protein>
<dbReference type="InterPro" id="IPR042103">
    <property type="entry name" value="SerRS_1_N_sf"/>
</dbReference>
<organism evidence="11 12">
    <name type="scientific">Komagataella phaffii (strain GS115 / ATCC 20864)</name>
    <name type="common">Yeast</name>
    <name type="synonym">Pichia pastoris</name>
    <dbReference type="NCBI Taxonomy" id="644223"/>
    <lineage>
        <taxon>Eukaryota</taxon>
        <taxon>Fungi</taxon>
        <taxon>Dikarya</taxon>
        <taxon>Ascomycota</taxon>
        <taxon>Saccharomycotina</taxon>
        <taxon>Pichiomycetes</taxon>
        <taxon>Pichiales</taxon>
        <taxon>Pichiaceae</taxon>
        <taxon>Komagataella</taxon>
    </lineage>
</organism>
<keyword evidence="4 9" id="KW-0067">ATP-binding</keyword>
<dbReference type="SMR" id="C4QXG0"/>
<dbReference type="Gene3D" id="3.30.930.10">
    <property type="entry name" value="Bira Bifunctional Protein, Domain 2"/>
    <property type="match status" value="1"/>
</dbReference>
<dbReference type="GO" id="GO:0004828">
    <property type="term" value="F:serine-tRNA ligase activity"/>
    <property type="evidence" value="ECO:0007669"/>
    <property type="project" value="UniProtKB-EC"/>
</dbReference>
<keyword evidence="5" id="KW-0030">Aminoacyl-tRNA synthetase</keyword>
<feature type="site" description="Important for serine binding" evidence="8">
    <location>
        <position position="410"/>
    </location>
</feature>
<evidence type="ECO:0000256" key="4">
    <source>
        <dbReference type="ARBA" id="ARBA00022840"/>
    </source>
</evidence>
<gene>
    <name evidence="11" type="ordered locus">PAS_chr1-4_0104</name>
</gene>
<evidence type="ECO:0000256" key="3">
    <source>
        <dbReference type="ARBA" id="ARBA00022741"/>
    </source>
</evidence>
<proteinExistence type="predicted"/>
<evidence type="ECO:0000256" key="6">
    <source>
        <dbReference type="ARBA" id="ARBA00031113"/>
    </source>
</evidence>
<dbReference type="PANTHER" id="PTHR11778">
    <property type="entry name" value="SERYL-TRNA SYNTHETASE"/>
    <property type="match status" value="1"/>
</dbReference>
<feature type="binding site" evidence="8">
    <location>
        <position position="254"/>
    </location>
    <ligand>
        <name>L-serine</name>
        <dbReference type="ChEBI" id="CHEBI:33384"/>
    </ligand>
</feature>
<evidence type="ECO:0000256" key="1">
    <source>
        <dbReference type="ARBA" id="ARBA00012840"/>
    </source>
</evidence>
<reference evidence="11 12" key="1">
    <citation type="journal article" date="2009" name="Nat. Biotechnol.">
        <title>Genome sequence of the recombinant protein production host Pichia pastoris.</title>
        <authorList>
            <person name="De Schutter K."/>
            <person name="Lin Y.C."/>
            <person name="Tiels P."/>
            <person name="Van Hecke A."/>
            <person name="Glinka S."/>
            <person name="Weber-Lehmann J."/>
            <person name="Rouze P."/>
            <person name="Van de Peer Y."/>
            <person name="Callewaert N."/>
        </authorList>
    </citation>
    <scope>NUCLEOTIDE SEQUENCE [LARGE SCALE GENOMIC DNA]</scope>
    <source>
        <strain evidence="12">GS115 / ATCC 20864</strain>
    </source>
</reference>
<dbReference type="PIRSF" id="PIRSF001529">
    <property type="entry name" value="Ser-tRNA-synth_IIa"/>
    <property type="match status" value="1"/>
</dbReference>
<evidence type="ECO:0000256" key="7">
    <source>
        <dbReference type="ARBA" id="ARBA00034892"/>
    </source>
</evidence>
<dbReference type="FunCoup" id="C4QXG0">
    <property type="interactions" value="871"/>
</dbReference>
<dbReference type="KEGG" id="ppa:PAS_chr1-4_0104"/>
<evidence type="ECO:0000256" key="9">
    <source>
        <dbReference type="PIRSR" id="PIRSR001529-2"/>
    </source>
</evidence>
<keyword evidence="3" id="KW-0547">Nucleotide-binding</keyword>
<dbReference type="OrthoDB" id="10264585at2759"/>
<evidence type="ECO:0000313" key="12">
    <source>
        <dbReference type="Proteomes" id="UP000000314"/>
    </source>
</evidence>
<feature type="domain" description="Aminoacyl-transfer RNA synthetases class-II family profile" evidence="10">
    <location>
        <begin position="160"/>
        <end position="436"/>
    </location>
</feature>
<keyword evidence="12" id="KW-1185">Reference proteome</keyword>
<dbReference type="AlphaFoldDB" id="C4QXG0"/>
<evidence type="ECO:0000256" key="5">
    <source>
        <dbReference type="ARBA" id="ARBA00023146"/>
    </source>
</evidence>
<dbReference type="InParanoid" id="C4QXG0"/>
<feature type="binding site" evidence="8">
    <location>
        <position position="285"/>
    </location>
    <ligand>
        <name>L-serine</name>
        <dbReference type="ChEBI" id="CHEBI:33384"/>
    </ligand>
</feature>
<dbReference type="SUPFAM" id="SSF55681">
    <property type="entry name" value="Class II aaRS and biotin synthetases"/>
    <property type="match status" value="1"/>
</dbReference>
<dbReference type="GO" id="GO:0070158">
    <property type="term" value="P:mitochondrial seryl-tRNA aminoacylation"/>
    <property type="evidence" value="ECO:0007669"/>
    <property type="project" value="EnsemblFungi"/>
</dbReference>
<dbReference type="PRINTS" id="PR00981">
    <property type="entry name" value="TRNASYNTHSER"/>
</dbReference>
<name>C4QXG0_KOMPG</name>
<feature type="binding site" evidence="9">
    <location>
        <begin position="285"/>
        <end position="287"/>
    </location>
    <ligand>
        <name>ATP</name>
        <dbReference type="ChEBI" id="CHEBI:30616"/>
    </ligand>
</feature>
<dbReference type="EMBL" id="FN392319">
    <property type="protein sequence ID" value="CAY67933.1"/>
    <property type="molecule type" value="Genomic_DNA"/>
</dbReference>
<evidence type="ECO:0000259" key="10">
    <source>
        <dbReference type="PROSITE" id="PS50862"/>
    </source>
</evidence>
<dbReference type="InterPro" id="IPR010978">
    <property type="entry name" value="tRNA-bd_arm"/>
</dbReference>
<dbReference type="InterPro" id="IPR045864">
    <property type="entry name" value="aa-tRNA-synth_II/BPL/LPL"/>
</dbReference>
<evidence type="ECO:0000256" key="2">
    <source>
        <dbReference type="ARBA" id="ARBA00022598"/>
    </source>
</evidence>
<dbReference type="SUPFAM" id="SSF46589">
    <property type="entry name" value="tRNA-binding arm"/>
    <property type="match status" value="1"/>
</dbReference>
<dbReference type="GO" id="GO:0005739">
    <property type="term" value="C:mitochondrion"/>
    <property type="evidence" value="ECO:0007669"/>
    <property type="project" value="EnsemblFungi"/>
</dbReference>
<dbReference type="EC" id="6.1.1.11" evidence="1"/>
<keyword evidence="2" id="KW-0436">Ligase</keyword>
<dbReference type="InterPro" id="IPR002317">
    <property type="entry name" value="Ser-tRNA-ligase_type_1"/>
</dbReference>
<dbReference type="HOGENOM" id="CLU_023797_4_3_1"/>
<dbReference type="OMA" id="EQNCIDR"/>
<dbReference type="Proteomes" id="UP000000314">
    <property type="component" value="Chromosome 1"/>
</dbReference>
<evidence type="ECO:0000313" key="11">
    <source>
        <dbReference type="EMBL" id="CAY67933.1"/>
    </source>
</evidence>
<feature type="binding site" evidence="8">
    <location>
        <position position="408"/>
    </location>
    <ligand>
        <name>L-serine</name>
        <dbReference type="ChEBI" id="CHEBI:33384"/>
    </ligand>
</feature>
<dbReference type="eggNOG" id="KOG2509">
    <property type="taxonomic scope" value="Eukaryota"/>
</dbReference>
<dbReference type="InterPro" id="IPR002314">
    <property type="entry name" value="aa-tRNA-synt_IIb"/>
</dbReference>
<dbReference type="Pfam" id="PF00587">
    <property type="entry name" value="tRNA-synt_2b"/>
    <property type="match status" value="1"/>
</dbReference>